<dbReference type="AlphaFoldDB" id="A0A927B6V4"/>
<keyword evidence="1" id="KW-0472">Membrane</keyword>
<dbReference type="RefSeq" id="WP_191042405.1">
    <property type="nucleotide sequence ID" value="NZ_JACXAA010000014.1"/>
</dbReference>
<feature type="transmembrane region" description="Helical" evidence="1">
    <location>
        <begin position="40"/>
        <end position="60"/>
    </location>
</feature>
<evidence type="ECO:0008006" key="4">
    <source>
        <dbReference type="Google" id="ProtNLM"/>
    </source>
</evidence>
<reference evidence="2" key="1">
    <citation type="submission" date="2020-09" db="EMBL/GenBank/DDBJ databases">
        <authorList>
            <person name="Kim M.K."/>
        </authorList>
    </citation>
    <scope>NUCLEOTIDE SEQUENCE</scope>
    <source>
        <strain evidence="2">BT704</strain>
    </source>
</reference>
<keyword evidence="1" id="KW-0812">Transmembrane</keyword>
<dbReference type="Proteomes" id="UP000653797">
    <property type="component" value="Unassembled WGS sequence"/>
</dbReference>
<gene>
    <name evidence="2" type="ORF">IC230_28155</name>
</gene>
<proteinExistence type="predicted"/>
<evidence type="ECO:0000256" key="1">
    <source>
        <dbReference type="SAM" id="Phobius"/>
    </source>
</evidence>
<feature type="transmembrane region" description="Helical" evidence="1">
    <location>
        <begin position="72"/>
        <end position="92"/>
    </location>
</feature>
<accession>A0A927B6V4</accession>
<feature type="transmembrane region" description="Helical" evidence="1">
    <location>
        <begin position="98"/>
        <end position="119"/>
    </location>
</feature>
<dbReference type="EMBL" id="JACXAA010000014">
    <property type="protein sequence ID" value="MBD2756785.1"/>
    <property type="molecule type" value="Genomic_DNA"/>
</dbReference>
<keyword evidence="3" id="KW-1185">Reference proteome</keyword>
<comment type="caution">
    <text evidence="2">The sequence shown here is derived from an EMBL/GenBank/DDBJ whole genome shotgun (WGS) entry which is preliminary data.</text>
</comment>
<protein>
    <recommendedName>
        <fullName evidence="4">DUF4345 domain-containing protein</fullName>
    </recommendedName>
</protein>
<sequence length="126" mass="13529">MNLTRLLILHAVVTFAAGVVLIVTPGLIPGSVNIHLNPEANLLCYLLGACEVSLAVLSYYGTKLRNVEAIQLICLTFIVLHSLTAAVEIYAFSQGASAKIWGNIALRIVVSGLFIYYGIAKKSKVL</sequence>
<evidence type="ECO:0000313" key="2">
    <source>
        <dbReference type="EMBL" id="MBD2756785.1"/>
    </source>
</evidence>
<feature type="transmembrane region" description="Helical" evidence="1">
    <location>
        <begin position="7"/>
        <end position="28"/>
    </location>
</feature>
<organism evidence="2 3">
    <name type="scientific">Spirosoma validum</name>
    <dbReference type="NCBI Taxonomy" id="2771355"/>
    <lineage>
        <taxon>Bacteria</taxon>
        <taxon>Pseudomonadati</taxon>
        <taxon>Bacteroidota</taxon>
        <taxon>Cytophagia</taxon>
        <taxon>Cytophagales</taxon>
        <taxon>Cytophagaceae</taxon>
        <taxon>Spirosoma</taxon>
    </lineage>
</organism>
<name>A0A927B6V4_9BACT</name>
<evidence type="ECO:0000313" key="3">
    <source>
        <dbReference type="Proteomes" id="UP000653797"/>
    </source>
</evidence>
<keyword evidence="1" id="KW-1133">Transmembrane helix</keyword>